<comment type="similarity">
    <text evidence="1">Belongs to the short-chain fatty acyl-CoA assimilation regulator (ScfR) family.</text>
</comment>
<dbReference type="EMBL" id="MING01000083">
    <property type="protein sequence ID" value="POG02438.1"/>
    <property type="molecule type" value="Genomic_DNA"/>
</dbReference>
<dbReference type="InterPro" id="IPR001387">
    <property type="entry name" value="Cro/C1-type_HTH"/>
</dbReference>
<dbReference type="SUPFAM" id="SSF47413">
    <property type="entry name" value="lambda repressor-like DNA-binding domains"/>
    <property type="match status" value="1"/>
</dbReference>
<evidence type="ECO:0000256" key="1">
    <source>
        <dbReference type="ARBA" id="ARBA00007227"/>
    </source>
</evidence>
<dbReference type="AlphaFoldDB" id="A0A2S3WLZ4"/>
<dbReference type="PANTHER" id="PTHR43236:SF1">
    <property type="entry name" value="BLL7220 PROTEIN"/>
    <property type="match status" value="1"/>
</dbReference>
<reference evidence="2 3" key="1">
    <citation type="submission" date="2016-08" db="EMBL/GenBank/DDBJ databases">
        <authorList>
            <person name="Seilhamer J.J."/>
        </authorList>
    </citation>
    <scope>NUCLEOTIDE SEQUENCE [LARGE SCALE GENOMIC DNA]</scope>
    <source>
        <strain evidence="2 3">KH-18-2</strain>
    </source>
</reference>
<dbReference type="Pfam" id="PF01381">
    <property type="entry name" value="HTH_3"/>
    <property type="match status" value="1"/>
</dbReference>
<dbReference type="PANTHER" id="PTHR43236">
    <property type="entry name" value="ANTITOXIN HIGA1"/>
    <property type="match status" value="1"/>
</dbReference>
<dbReference type="Gene3D" id="1.10.10.2910">
    <property type="match status" value="1"/>
</dbReference>
<dbReference type="InterPro" id="IPR010359">
    <property type="entry name" value="IrrE_HExxH"/>
</dbReference>
<dbReference type="GO" id="GO:0003677">
    <property type="term" value="F:DNA binding"/>
    <property type="evidence" value="ECO:0007669"/>
    <property type="project" value="UniProtKB-KW"/>
</dbReference>
<gene>
    <name evidence="2" type="ORF">BGP82_13955</name>
</gene>
<dbReference type="Proteomes" id="UP000237378">
    <property type="component" value="Unassembled WGS sequence"/>
</dbReference>
<proteinExistence type="inferred from homology"/>
<sequence>MSRGITGFESGRLVQALAARGLSQVALASMVGVSPATISKWKTGQQCPEAEALANLSKVINVTPEWFTRPLPEKCSLPLFRSNASAHASARTMLEARLEWAQDIAIALGEFVDFPDVNLPKRTFKDPEQITNADIEEAADECRELWGLGRRAIPDLAMAVEGAGVILVREETGVATIEGLSAWSEVLNRPLVLLSADKQNGFRSRFDLAHELGHLILHKGIERSTDPVRHKMMEDQAHRFAGAFLLPAETFAAEVRSPVTLDSLLLLKQRWGVSVAAMVMRLWALKVIDDDAKGLLFKRRSARWGVKAEPGDEGRAPEQPRLLKRTIELLASSGVLPVNGVAAYIGLAATDIEMLTGLPNRYLSGIAEVVHLAKLKSNSTSVTPVTVVHNAPDAGIVVPFNRGK</sequence>
<reference evidence="2 3" key="2">
    <citation type="submission" date="2018-03" db="EMBL/GenBank/DDBJ databases">
        <title>Draft genome of Pseudomonas putida strain KH-18-2.</title>
        <authorList>
            <person name="Yoshizawa S."/>
            <person name="Khan N.H."/>
            <person name="Nishimura M."/>
            <person name="Chiura H.X."/>
            <person name="Ogura Y."/>
            <person name="Hayashi T."/>
            <person name="Kogure K."/>
        </authorList>
    </citation>
    <scope>NUCLEOTIDE SEQUENCE [LARGE SCALE GENOMIC DNA]</scope>
    <source>
        <strain evidence="2 3">KH-18-2</strain>
    </source>
</reference>
<comment type="caution">
    <text evidence="2">The sequence shown here is derived from an EMBL/GenBank/DDBJ whole genome shotgun (WGS) entry which is preliminary data.</text>
</comment>
<evidence type="ECO:0000313" key="3">
    <source>
        <dbReference type="Proteomes" id="UP000237378"/>
    </source>
</evidence>
<dbReference type="Gene3D" id="1.10.260.40">
    <property type="entry name" value="lambda repressor-like DNA-binding domains"/>
    <property type="match status" value="1"/>
</dbReference>
<dbReference type="RefSeq" id="WP_103444528.1">
    <property type="nucleotide sequence ID" value="NZ_CP047152.1"/>
</dbReference>
<organism evidence="2 3">
    <name type="scientific">Pseudomonas putida</name>
    <name type="common">Arthrobacter siderocapsulatus</name>
    <dbReference type="NCBI Taxonomy" id="303"/>
    <lineage>
        <taxon>Bacteria</taxon>
        <taxon>Pseudomonadati</taxon>
        <taxon>Pseudomonadota</taxon>
        <taxon>Gammaproteobacteria</taxon>
        <taxon>Pseudomonadales</taxon>
        <taxon>Pseudomonadaceae</taxon>
        <taxon>Pseudomonas</taxon>
    </lineage>
</organism>
<dbReference type="SMART" id="SM00530">
    <property type="entry name" value="HTH_XRE"/>
    <property type="match status" value="1"/>
</dbReference>
<dbReference type="CDD" id="cd00093">
    <property type="entry name" value="HTH_XRE"/>
    <property type="match status" value="1"/>
</dbReference>
<keyword evidence="2" id="KW-0238">DNA-binding</keyword>
<evidence type="ECO:0000313" key="2">
    <source>
        <dbReference type="EMBL" id="POG02438.1"/>
    </source>
</evidence>
<dbReference type="Pfam" id="PF06114">
    <property type="entry name" value="Peptidase_M78"/>
    <property type="match status" value="1"/>
</dbReference>
<accession>A0A2S3WLZ4</accession>
<protein>
    <submittedName>
        <fullName evidence="2">DNA-binding protein</fullName>
    </submittedName>
</protein>
<dbReference type="InterPro" id="IPR010982">
    <property type="entry name" value="Lambda_DNA-bd_dom_sf"/>
</dbReference>
<dbReference type="PROSITE" id="PS50943">
    <property type="entry name" value="HTH_CROC1"/>
    <property type="match status" value="1"/>
</dbReference>
<name>A0A2S3WLZ4_PSEPU</name>
<dbReference type="InterPro" id="IPR052345">
    <property type="entry name" value="Rad_response_metalloprotease"/>
</dbReference>